<dbReference type="GO" id="GO:0006355">
    <property type="term" value="P:regulation of DNA-templated transcription"/>
    <property type="evidence" value="ECO:0007669"/>
    <property type="project" value="InterPro"/>
</dbReference>
<keyword evidence="1" id="KW-0805">Transcription regulation</keyword>
<evidence type="ECO:0000256" key="1">
    <source>
        <dbReference type="ARBA" id="ARBA00023015"/>
    </source>
</evidence>
<dbReference type="PRINTS" id="PR00038">
    <property type="entry name" value="HTHLUXR"/>
</dbReference>
<dbReference type="SUPFAM" id="SSF46894">
    <property type="entry name" value="C-terminal effector domain of the bipartite response regulators"/>
    <property type="match status" value="1"/>
</dbReference>
<keyword evidence="2" id="KW-0238">DNA-binding</keyword>
<organism evidence="5 6">
    <name type="scientific">Gemmatimonas groenlandica</name>
    <dbReference type="NCBI Taxonomy" id="2732249"/>
    <lineage>
        <taxon>Bacteria</taxon>
        <taxon>Pseudomonadati</taxon>
        <taxon>Gemmatimonadota</taxon>
        <taxon>Gemmatimonadia</taxon>
        <taxon>Gemmatimonadales</taxon>
        <taxon>Gemmatimonadaceae</taxon>
        <taxon>Gemmatimonas</taxon>
    </lineage>
</organism>
<dbReference type="Proteomes" id="UP000500938">
    <property type="component" value="Chromosome"/>
</dbReference>
<dbReference type="EMBL" id="CP053085">
    <property type="protein sequence ID" value="QJR36543.1"/>
    <property type="molecule type" value="Genomic_DNA"/>
</dbReference>
<dbReference type="PROSITE" id="PS50043">
    <property type="entry name" value="HTH_LUXR_2"/>
    <property type="match status" value="1"/>
</dbReference>
<keyword evidence="6" id="KW-1185">Reference proteome</keyword>
<dbReference type="PROSITE" id="PS00622">
    <property type="entry name" value="HTH_LUXR_1"/>
    <property type="match status" value="1"/>
</dbReference>
<evidence type="ECO:0000256" key="2">
    <source>
        <dbReference type="ARBA" id="ARBA00023125"/>
    </source>
</evidence>
<keyword evidence="3" id="KW-0804">Transcription</keyword>
<proteinExistence type="predicted"/>
<dbReference type="KEGG" id="ggr:HKW67_14020"/>
<dbReference type="PANTHER" id="PTHR44688">
    <property type="entry name" value="DNA-BINDING TRANSCRIPTIONAL ACTIVATOR DEVR_DOSR"/>
    <property type="match status" value="1"/>
</dbReference>
<dbReference type="InterPro" id="IPR000792">
    <property type="entry name" value="Tscrpt_reg_LuxR_C"/>
</dbReference>
<evidence type="ECO:0000313" key="5">
    <source>
        <dbReference type="EMBL" id="QJR36543.1"/>
    </source>
</evidence>
<dbReference type="InterPro" id="IPR016032">
    <property type="entry name" value="Sig_transdc_resp-reg_C-effctor"/>
</dbReference>
<dbReference type="Pfam" id="PF00196">
    <property type="entry name" value="GerE"/>
    <property type="match status" value="1"/>
</dbReference>
<dbReference type="RefSeq" id="WP_171225975.1">
    <property type="nucleotide sequence ID" value="NZ_CP053085.1"/>
</dbReference>
<gene>
    <name evidence="5" type="ORF">HKW67_14020</name>
</gene>
<name>A0A6M4IP78_9BACT</name>
<dbReference type="InterPro" id="IPR036388">
    <property type="entry name" value="WH-like_DNA-bd_sf"/>
</dbReference>
<evidence type="ECO:0000256" key="3">
    <source>
        <dbReference type="ARBA" id="ARBA00023163"/>
    </source>
</evidence>
<dbReference type="SMART" id="SM00421">
    <property type="entry name" value="HTH_LUXR"/>
    <property type="match status" value="1"/>
</dbReference>
<evidence type="ECO:0000259" key="4">
    <source>
        <dbReference type="PROSITE" id="PS50043"/>
    </source>
</evidence>
<dbReference type="PANTHER" id="PTHR44688:SF16">
    <property type="entry name" value="DNA-BINDING TRANSCRIPTIONAL ACTIVATOR DEVR_DOSR"/>
    <property type="match status" value="1"/>
</dbReference>
<feature type="domain" description="HTH luxR-type" evidence="4">
    <location>
        <begin position="97"/>
        <end position="162"/>
    </location>
</feature>
<dbReference type="AlphaFoldDB" id="A0A6M4IP78"/>
<dbReference type="Gene3D" id="1.10.10.10">
    <property type="entry name" value="Winged helix-like DNA-binding domain superfamily/Winged helix DNA-binding domain"/>
    <property type="match status" value="1"/>
</dbReference>
<sequence>MVAPLAAAGVPYGVFDALSGELWWAESAQGLMSRSEQGELERYLSSVAHGSSAVHACVVGGRLEPVGVPRVRLAISAHPEVSSATVVVLTPRPAAAHGLAMDRLSLRERAVAELIARGESTKCIAADMGISEHTVRRHTEHLFTKLGVRTRAAVAAMVAATTA</sequence>
<dbReference type="GO" id="GO:0003677">
    <property type="term" value="F:DNA binding"/>
    <property type="evidence" value="ECO:0007669"/>
    <property type="project" value="UniProtKB-KW"/>
</dbReference>
<protein>
    <submittedName>
        <fullName evidence="5">Helix-turn-helix transcriptional regulator</fullName>
    </submittedName>
</protein>
<accession>A0A6M4IP78</accession>
<evidence type="ECO:0000313" key="6">
    <source>
        <dbReference type="Proteomes" id="UP000500938"/>
    </source>
</evidence>
<reference evidence="5 6" key="1">
    <citation type="submission" date="2020-05" db="EMBL/GenBank/DDBJ databases">
        <title>Complete genome sequence of Gemmatimonas greenlandica TET16.</title>
        <authorList>
            <person name="Zeng Y."/>
        </authorList>
    </citation>
    <scope>NUCLEOTIDE SEQUENCE [LARGE SCALE GENOMIC DNA]</scope>
    <source>
        <strain evidence="5 6">TET16</strain>
    </source>
</reference>
<dbReference type="CDD" id="cd06170">
    <property type="entry name" value="LuxR_C_like"/>
    <property type="match status" value="1"/>
</dbReference>